<dbReference type="PANTHER" id="PTHR36436:SF6">
    <property type="entry name" value="SLL5081 PROTEIN"/>
    <property type="match status" value="1"/>
</dbReference>
<keyword evidence="2" id="KW-1185">Reference proteome</keyword>
<dbReference type="InterPro" id="IPR015315">
    <property type="entry name" value="DUF1963"/>
</dbReference>
<dbReference type="Gene3D" id="2.30.320.10">
    <property type="entry name" value="YwqG-like"/>
    <property type="match status" value="1"/>
</dbReference>
<dbReference type="InterPro" id="IPR035948">
    <property type="entry name" value="YwqG-like_sf"/>
</dbReference>
<evidence type="ECO:0000313" key="2">
    <source>
        <dbReference type="Proteomes" id="UP000559626"/>
    </source>
</evidence>
<reference evidence="1 2" key="1">
    <citation type="submission" date="2020-04" db="EMBL/GenBank/DDBJ databases">
        <title>Hymenobacter polaris sp. nov., isolated from Arctic soil.</title>
        <authorList>
            <person name="Dahal R.H."/>
        </authorList>
    </citation>
    <scope>NUCLEOTIDE SEQUENCE [LARGE SCALE GENOMIC DNA]</scope>
    <source>
        <strain evidence="1 2">RP-2-7</strain>
    </source>
</reference>
<dbReference type="Proteomes" id="UP000559626">
    <property type="component" value="Unassembled WGS sequence"/>
</dbReference>
<dbReference type="AlphaFoldDB" id="A0A7Y0ABK7"/>
<gene>
    <name evidence="1" type="ORF">HHL22_03810</name>
</gene>
<organism evidence="1 2">
    <name type="scientific">Hymenobacter polaris</name>
    <dbReference type="NCBI Taxonomy" id="2682546"/>
    <lineage>
        <taxon>Bacteria</taxon>
        <taxon>Pseudomonadati</taxon>
        <taxon>Bacteroidota</taxon>
        <taxon>Cytophagia</taxon>
        <taxon>Cytophagales</taxon>
        <taxon>Hymenobacteraceae</taxon>
        <taxon>Hymenobacter</taxon>
    </lineage>
</organism>
<accession>A0A7Y0ABK7</accession>
<dbReference type="RefSeq" id="WP_169529630.1">
    <property type="nucleotide sequence ID" value="NZ_JABBGH010000001.1"/>
</dbReference>
<comment type="caution">
    <text evidence="1">The sequence shown here is derived from an EMBL/GenBank/DDBJ whole genome shotgun (WGS) entry which is preliminary data.</text>
</comment>
<name>A0A7Y0ABK7_9BACT</name>
<evidence type="ECO:0000313" key="1">
    <source>
        <dbReference type="EMBL" id="NML64324.1"/>
    </source>
</evidence>
<sequence length="298" mass="32859">METNQLDLQAAVEAAGLGFLWSRLAPHCRLSVRVLTQTAPEVPLPVGCSHLGGLPDLPVAAPWPTWQGRSLSFLAQLNLAELAAFPAAAPLPPAGVLSFFYDALEQPWGYDPADRGRAVVLYHPVGTELAPRPQPADLTTDEYEAFTVVPLTFAPELTLPDLREQDLGIAEEELSEQQWDAYWDIQHRYADGASRVLGHPDTIQGTMRDQCALVMQGLNTGSAEAQQATQQALGISDAQAATWKEQALTEWELLLQLDSYEDEAGMMWGDSGRLYFWIPRTALSAHDFSQVWQVLQCY</sequence>
<proteinExistence type="predicted"/>
<dbReference type="Pfam" id="PF09234">
    <property type="entry name" value="DUF1963"/>
    <property type="match status" value="1"/>
</dbReference>
<dbReference type="SUPFAM" id="SSF103032">
    <property type="entry name" value="Hypothetical protein YwqG"/>
    <property type="match status" value="1"/>
</dbReference>
<protein>
    <submittedName>
        <fullName evidence="1">DUF1963 domain-containing protein</fullName>
    </submittedName>
</protein>
<dbReference type="EMBL" id="JABBGH010000001">
    <property type="protein sequence ID" value="NML64324.1"/>
    <property type="molecule type" value="Genomic_DNA"/>
</dbReference>
<dbReference type="PANTHER" id="PTHR36436">
    <property type="entry name" value="SLL5081 PROTEIN"/>
    <property type="match status" value="1"/>
</dbReference>